<reference evidence="2" key="1">
    <citation type="submission" date="2015-11" db="EMBL/GenBank/DDBJ databases">
        <title>De novo transcriptome assembly of four potential Pierce s Disease insect vectors from Arizona vineyards.</title>
        <authorList>
            <person name="Tassone E.E."/>
        </authorList>
    </citation>
    <scope>NUCLEOTIDE SEQUENCE</scope>
</reference>
<evidence type="ECO:0000313" key="2">
    <source>
        <dbReference type="EMBL" id="JAS37406.1"/>
    </source>
</evidence>
<accession>A0A1B6EHJ0</accession>
<dbReference type="AlphaFoldDB" id="A0A1B6EHJ0"/>
<gene>
    <name evidence="2" type="ORF">g.1801</name>
</gene>
<comment type="subcellular location">
    <subcellularLocation>
        <location evidence="1">Nucleus</location>
    </subcellularLocation>
</comment>
<dbReference type="EMBL" id="GECZ01032363">
    <property type="protein sequence ID" value="JAS37406.1"/>
    <property type="molecule type" value="Transcribed_RNA"/>
</dbReference>
<name>A0A1B6EHJ0_9HEMI</name>
<evidence type="ECO:0000256" key="1">
    <source>
        <dbReference type="ARBA" id="ARBA00004123"/>
    </source>
</evidence>
<evidence type="ECO:0008006" key="3">
    <source>
        <dbReference type="Google" id="ProtNLM"/>
    </source>
</evidence>
<sequence length="149" mass="17076">VCLSITAGHSQLRQQQKMPLSPTDYARAVALVDSGFTLREVENITGFPRSSISRAVIRFRLTGSYERRQGSGHNRTTSARDDRFVVSVSLRNRFRTSVEVRNELIRARGVNFPHEQLEEGYRRWDLELIAQLQVLSCSRATKELVWSLL</sequence>
<dbReference type="SUPFAM" id="SSF46689">
    <property type="entry name" value="Homeodomain-like"/>
    <property type="match status" value="1"/>
</dbReference>
<feature type="non-terminal residue" evidence="2">
    <location>
        <position position="1"/>
    </location>
</feature>
<proteinExistence type="predicted"/>
<organism evidence="2">
    <name type="scientific">Cuerna arida</name>
    <dbReference type="NCBI Taxonomy" id="1464854"/>
    <lineage>
        <taxon>Eukaryota</taxon>
        <taxon>Metazoa</taxon>
        <taxon>Ecdysozoa</taxon>
        <taxon>Arthropoda</taxon>
        <taxon>Hexapoda</taxon>
        <taxon>Insecta</taxon>
        <taxon>Pterygota</taxon>
        <taxon>Neoptera</taxon>
        <taxon>Paraneoptera</taxon>
        <taxon>Hemiptera</taxon>
        <taxon>Auchenorrhyncha</taxon>
        <taxon>Membracoidea</taxon>
        <taxon>Cicadellidae</taxon>
        <taxon>Cicadellinae</taxon>
        <taxon>Proconiini</taxon>
        <taxon>Cuerna</taxon>
    </lineage>
</organism>
<dbReference type="InterPro" id="IPR009057">
    <property type="entry name" value="Homeodomain-like_sf"/>
</dbReference>
<protein>
    <recommendedName>
        <fullName evidence="3">Tc3 transposase DNA binding domain-containing protein</fullName>
    </recommendedName>
</protein>
<dbReference type="GO" id="GO:0005634">
    <property type="term" value="C:nucleus"/>
    <property type="evidence" value="ECO:0007669"/>
    <property type="project" value="UniProtKB-SubCell"/>
</dbReference>